<sequence length="33" mass="3778">MKIKTAKLQSYIENHLSSGAMMVIVAKMPYQQH</sequence>
<evidence type="ECO:0000313" key="2">
    <source>
        <dbReference type="Proteomes" id="UP000054995"/>
    </source>
</evidence>
<dbReference type="Proteomes" id="UP000054995">
    <property type="component" value="Unassembled WGS sequence"/>
</dbReference>
<gene>
    <name evidence="1" type="ORF">T4D_7450</name>
</gene>
<name>A0A0V1C4B1_TRIPS</name>
<keyword evidence="2" id="KW-1185">Reference proteome</keyword>
<proteinExistence type="predicted"/>
<accession>A0A0V1C4B1</accession>
<comment type="caution">
    <text evidence="1">The sequence shown here is derived from an EMBL/GenBank/DDBJ whole genome shotgun (WGS) entry which is preliminary data.</text>
</comment>
<evidence type="ECO:0000313" key="1">
    <source>
        <dbReference type="EMBL" id="KRY44171.1"/>
    </source>
</evidence>
<organism evidence="1 2">
    <name type="scientific">Trichinella pseudospiralis</name>
    <name type="common">Parasitic roundworm</name>
    <dbReference type="NCBI Taxonomy" id="6337"/>
    <lineage>
        <taxon>Eukaryota</taxon>
        <taxon>Metazoa</taxon>
        <taxon>Ecdysozoa</taxon>
        <taxon>Nematoda</taxon>
        <taxon>Enoplea</taxon>
        <taxon>Dorylaimia</taxon>
        <taxon>Trichinellida</taxon>
        <taxon>Trichinellidae</taxon>
        <taxon>Trichinella</taxon>
    </lineage>
</organism>
<dbReference type="EMBL" id="JYDT01005611">
    <property type="protein sequence ID" value="KRY44171.1"/>
    <property type="molecule type" value="Genomic_DNA"/>
</dbReference>
<dbReference type="AlphaFoldDB" id="A0A0V1C4B1"/>
<protein>
    <submittedName>
        <fullName evidence="1">Uncharacterized protein</fullName>
    </submittedName>
</protein>
<reference evidence="1 2" key="1">
    <citation type="submission" date="2015-01" db="EMBL/GenBank/DDBJ databases">
        <title>Evolution of Trichinella species and genotypes.</title>
        <authorList>
            <person name="Korhonen P.K."/>
            <person name="Edoardo P."/>
            <person name="Giuseppe L.R."/>
            <person name="Gasser R.B."/>
        </authorList>
    </citation>
    <scope>NUCLEOTIDE SEQUENCE [LARGE SCALE GENOMIC DNA]</scope>
    <source>
        <strain evidence="1">ISS470</strain>
    </source>
</reference>